<evidence type="ECO:0000313" key="4">
    <source>
        <dbReference type="EMBL" id="AOM80485.1"/>
    </source>
</evidence>
<evidence type="ECO:0000256" key="1">
    <source>
        <dbReference type="ARBA" id="ARBA00022737"/>
    </source>
</evidence>
<feature type="repeat" description="ANK" evidence="3">
    <location>
        <begin position="183"/>
        <end position="215"/>
    </location>
</feature>
<dbReference type="Gene3D" id="1.25.40.20">
    <property type="entry name" value="Ankyrin repeat-containing domain"/>
    <property type="match status" value="2"/>
</dbReference>
<dbReference type="PROSITE" id="PS50297">
    <property type="entry name" value="ANK_REP_REGION"/>
    <property type="match status" value="1"/>
</dbReference>
<dbReference type="InterPro" id="IPR002110">
    <property type="entry name" value="Ankyrin_rpt"/>
</dbReference>
<protein>
    <submittedName>
        <fullName evidence="4">Uncharacterized protein</fullName>
    </submittedName>
</protein>
<dbReference type="SUPFAM" id="SSF48403">
    <property type="entry name" value="Ankyrin repeat"/>
    <property type="match status" value="1"/>
</dbReference>
<dbReference type="KEGG" id="psty:BFS30_27000"/>
<keyword evidence="1" id="KW-0677">Repeat</keyword>
<evidence type="ECO:0000313" key="5">
    <source>
        <dbReference type="Proteomes" id="UP000094313"/>
    </source>
</evidence>
<dbReference type="PANTHER" id="PTHR24189:SF71">
    <property type="entry name" value="ANKYRIN REPEAT DOMAIN 39"/>
    <property type="match status" value="1"/>
</dbReference>
<dbReference type="OrthoDB" id="5657095at2"/>
<evidence type="ECO:0000256" key="2">
    <source>
        <dbReference type="ARBA" id="ARBA00023043"/>
    </source>
</evidence>
<dbReference type="InterPro" id="IPR036770">
    <property type="entry name" value="Ankyrin_rpt-contain_sf"/>
</dbReference>
<reference evidence="4 5" key="1">
    <citation type="submission" date="2016-08" db="EMBL/GenBank/DDBJ databases">
        <authorList>
            <person name="Seilhamer J.J."/>
        </authorList>
    </citation>
    <scope>NUCLEOTIDE SEQUENCE [LARGE SCALE GENOMIC DNA]</scope>
    <source>
        <strain evidence="4 5">DX4</strain>
    </source>
</reference>
<dbReference type="InterPro" id="IPR050745">
    <property type="entry name" value="Multifunctional_regulatory"/>
</dbReference>
<dbReference type="Proteomes" id="UP000094313">
    <property type="component" value="Chromosome"/>
</dbReference>
<organism evidence="4 5">
    <name type="scientific">Pedobacter steynii</name>
    <dbReference type="NCBI Taxonomy" id="430522"/>
    <lineage>
        <taxon>Bacteria</taxon>
        <taxon>Pseudomonadati</taxon>
        <taxon>Bacteroidota</taxon>
        <taxon>Sphingobacteriia</taxon>
        <taxon>Sphingobacteriales</taxon>
        <taxon>Sphingobacteriaceae</taxon>
        <taxon>Pedobacter</taxon>
    </lineage>
</organism>
<dbReference type="PANTHER" id="PTHR24189">
    <property type="entry name" value="MYOTROPHIN"/>
    <property type="match status" value="1"/>
</dbReference>
<proteinExistence type="predicted"/>
<gene>
    <name evidence="4" type="ORF">BFS30_27000</name>
</gene>
<accession>A0A1D7QPE3</accession>
<keyword evidence="2 3" id="KW-0040">ANK repeat</keyword>
<keyword evidence="5" id="KW-1185">Reference proteome</keyword>
<dbReference type="SMART" id="SM00248">
    <property type="entry name" value="ANK"/>
    <property type="match status" value="7"/>
</dbReference>
<name>A0A1D7QPE3_9SPHI</name>
<sequence>MPDTTALLQAFRENNFEQAKLLLENDKNLASGLEEFHRDQIFTKVINEKVFDLIPVLIDQKIIETDIYEYDSFKKSIFKNIVMYLKDDEISVRFLDDLLAKLDNIKDEVADQTLLSYAMEEGADLWIIKKLIAAGLDVHYKNNSDLSLLHEAVRNNRIKGEKSLAYVDLLIEEGLDVNALNVVNETPLFYAIDYNKPDLIDLLLQNGADPNHRDNSGESAFFQAVVHKGDFKLYQKLQEYASPEFDEPNKDGVTLLFDFIRRIHRIDQDTIAFLKKLIGDGADVQQPAIWYGNGKTPLEEAVEKKFEVLLAIIDLDIIDINATDEDGNTLLHKVCAFNVNYDKEVAKDTYRKAKLLIEKGADVNLINSKEQTALMLASDDNLKSKTVELLLTHQNA</sequence>
<dbReference type="Pfam" id="PF00023">
    <property type="entry name" value="Ank"/>
    <property type="match status" value="1"/>
</dbReference>
<dbReference type="Pfam" id="PF12796">
    <property type="entry name" value="Ank_2"/>
    <property type="match status" value="1"/>
</dbReference>
<dbReference type="EMBL" id="CP017141">
    <property type="protein sequence ID" value="AOM80485.1"/>
    <property type="molecule type" value="Genomic_DNA"/>
</dbReference>
<evidence type="ECO:0000256" key="3">
    <source>
        <dbReference type="PROSITE-ProRule" id="PRU00023"/>
    </source>
</evidence>
<feature type="repeat" description="ANK" evidence="3">
    <location>
        <begin position="144"/>
        <end position="182"/>
    </location>
</feature>
<dbReference type="PROSITE" id="PS50088">
    <property type="entry name" value="ANK_REPEAT"/>
    <property type="match status" value="2"/>
</dbReference>
<dbReference type="RefSeq" id="WP_069382143.1">
    <property type="nucleotide sequence ID" value="NZ_CP017141.1"/>
</dbReference>
<dbReference type="AlphaFoldDB" id="A0A1D7QPE3"/>
<dbReference type="GO" id="GO:0005737">
    <property type="term" value="C:cytoplasm"/>
    <property type="evidence" value="ECO:0007669"/>
    <property type="project" value="TreeGrafter"/>
</dbReference>